<feature type="region of interest" description="Disordered" evidence="8">
    <location>
        <begin position="1"/>
        <end position="31"/>
    </location>
</feature>
<dbReference type="Gene3D" id="3.30.730.10">
    <property type="entry name" value="AP2/ERF domain"/>
    <property type="match status" value="1"/>
</dbReference>
<dbReference type="InterPro" id="IPR016177">
    <property type="entry name" value="DNA-bd_dom_sf"/>
</dbReference>
<evidence type="ECO:0000313" key="11">
    <source>
        <dbReference type="Proteomes" id="UP001180020"/>
    </source>
</evidence>
<dbReference type="InterPro" id="IPR036955">
    <property type="entry name" value="AP2/ERF_dom_sf"/>
</dbReference>
<dbReference type="InterPro" id="IPR051032">
    <property type="entry name" value="AP2/ERF_TF_ERF_subfamily"/>
</dbReference>
<evidence type="ECO:0000256" key="4">
    <source>
        <dbReference type="ARBA" id="ARBA00023159"/>
    </source>
</evidence>
<proteinExistence type="inferred from homology"/>
<comment type="similarity">
    <text evidence="7">Belongs to the AP2/ERF transcription factor family. ERF subfamily.</text>
</comment>
<dbReference type="AlphaFoldDB" id="A0AAV9E786"/>
<evidence type="ECO:0000313" key="10">
    <source>
        <dbReference type="EMBL" id="KAK1308984.1"/>
    </source>
</evidence>
<evidence type="ECO:0000259" key="9">
    <source>
        <dbReference type="PROSITE" id="PS51032"/>
    </source>
</evidence>
<dbReference type="GO" id="GO:0000976">
    <property type="term" value="F:transcription cis-regulatory region binding"/>
    <property type="evidence" value="ECO:0007669"/>
    <property type="project" value="UniProtKB-ARBA"/>
</dbReference>
<feature type="compositionally biased region" description="Low complexity" evidence="8">
    <location>
        <begin position="1"/>
        <end position="26"/>
    </location>
</feature>
<keyword evidence="5" id="KW-0804">Transcription</keyword>
<feature type="domain" description="AP2/ERF" evidence="9">
    <location>
        <begin position="37"/>
        <end position="94"/>
    </location>
</feature>
<protein>
    <recommendedName>
        <fullName evidence="9">AP2/ERF domain-containing protein</fullName>
    </recommendedName>
</protein>
<keyword evidence="11" id="KW-1185">Reference proteome</keyword>
<dbReference type="SMART" id="SM00380">
    <property type="entry name" value="AP2"/>
    <property type="match status" value="1"/>
</dbReference>
<dbReference type="GO" id="GO:0005634">
    <property type="term" value="C:nucleus"/>
    <property type="evidence" value="ECO:0007669"/>
    <property type="project" value="UniProtKB-SubCell"/>
</dbReference>
<dbReference type="PRINTS" id="PR00367">
    <property type="entry name" value="ETHRSPELEMNT"/>
</dbReference>
<dbReference type="Pfam" id="PF00847">
    <property type="entry name" value="AP2"/>
    <property type="match status" value="1"/>
</dbReference>
<accession>A0AAV9E786</accession>
<dbReference type="PROSITE" id="PS51032">
    <property type="entry name" value="AP2_ERF"/>
    <property type="match status" value="1"/>
</dbReference>
<keyword evidence="3" id="KW-0238">DNA-binding</keyword>
<comment type="caution">
    <text evidence="10">The sequence shown here is derived from an EMBL/GenBank/DDBJ whole genome shotgun (WGS) entry which is preliminary data.</text>
</comment>
<evidence type="ECO:0000256" key="3">
    <source>
        <dbReference type="ARBA" id="ARBA00023125"/>
    </source>
</evidence>
<feature type="compositionally biased region" description="Pro residues" evidence="8">
    <location>
        <begin position="131"/>
        <end position="142"/>
    </location>
</feature>
<keyword evidence="6" id="KW-0539">Nucleus</keyword>
<dbReference type="PANTHER" id="PTHR31985">
    <property type="entry name" value="ETHYLENE-RESPONSIVE TRANSCRIPTION FACTOR ERF042-RELATED"/>
    <property type="match status" value="1"/>
</dbReference>
<evidence type="ECO:0000256" key="1">
    <source>
        <dbReference type="ARBA" id="ARBA00004123"/>
    </source>
</evidence>
<reference evidence="10" key="2">
    <citation type="submission" date="2023-06" db="EMBL/GenBank/DDBJ databases">
        <authorList>
            <person name="Ma L."/>
            <person name="Liu K.-W."/>
            <person name="Li Z."/>
            <person name="Hsiao Y.-Y."/>
            <person name="Qi Y."/>
            <person name="Fu T."/>
            <person name="Tang G."/>
            <person name="Zhang D."/>
            <person name="Sun W.-H."/>
            <person name="Liu D.-K."/>
            <person name="Li Y."/>
            <person name="Chen G.-Z."/>
            <person name="Liu X.-D."/>
            <person name="Liao X.-Y."/>
            <person name="Jiang Y.-T."/>
            <person name="Yu X."/>
            <person name="Hao Y."/>
            <person name="Huang J."/>
            <person name="Zhao X.-W."/>
            <person name="Ke S."/>
            <person name="Chen Y.-Y."/>
            <person name="Wu W.-L."/>
            <person name="Hsu J.-L."/>
            <person name="Lin Y.-F."/>
            <person name="Huang M.-D."/>
            <person name="Li C.-Y."/>
            <person name="Huang L."/>
            <person name="Wang Z.-W."/>
            <person name="Zhao X."/>
            <person name="Zhong W.-Y."/>
            <person name="Peng D.-H."/>
            <person name="Ahmad S."/>
            <person name="Lan S."/>
            <person name="Zhang J.-S."/>
            <person name="Tsai W.-C."/>
            <person name="Van De Peer Y."/>
            <person name="Liu Z.-J."/>
        </authorList>
    </citation>
    <scope>NUCLEOTIDE SEQUENCE</scope>
    <source>
        <strain evidence="10">CP</strain>
        <tissue evidence="10">Leaves</tissue>
    </source>
</reference>
<sequence>MVKTTTTTSSSTTTTTTTTTNNNNNNPMKINMNKKKHYKGVRMRSWGSWVSEIRAPNQKTRIWLGSYSTPEAAARAYDAALLCLKGSVANLNFPFEAPMHNHYDDHPNMSPKSIQRVAAAAANAPSTTPVSTPPPPPPPPPTMSGSHSASSPSSSDEEEESIVFMQSMVEILDPWIEDFDQMVGVFGPSVVEEEYRMEGDEGDFKLWSF</sequence>
<evidence type="ECO:0000256" key="6">
    <source>
        <dbReference type="ARBA" id="ARBA00023242"/>
    </source>
</evidence>
<feature type="compositionally biased region" description="Low complexity" evidence="8">
    <location>
        <begin position="144"/>
        <end position="154"/>
    </location>
</feature>
<organism evidence="10 11">
    <name type="scientific">Acorus calamus</name>
    <name type="common">Sweet flag</name>
    <dbReference type="NCBI Taxonomy" id="4465"/>
    <lineage>
        <taxon>Eukaryota</taxon>
        <taxon>Viridiplantae</taxon>
        <taxon>Streptophyta</taxon>
        <taxon>Embryophyta</taxon>
        <taxon>Tracheophyta</taxon>
        <taxon>Spermatophyta</taxon>
        <taxon>Magnoliopsida</taxon>
        <taxon>Liliopsida</taxon>
        <taxon>Acoraceae</taxon>
        <taxon>Acorus</taxon>
    </lineage>
</organism>
<dbReference type="SUPFAM" id="SSF54171">
    <property type="entry name" value="DNA-binding domain"/>
    <property type="match status" value="1"/>
</dbReference>
<feature type="compositionally biased region" description="Low complexity" evidence="8">
    <location>
        <begin position="117"/>
        <end position="130"/>
    </location>
</feature>
<dbReference type="InterPro" id="IPR001471">
    <property type="entry name" value="AP2/ERF_dom"/>
</dbReference>
<comment type="subcellular location">
    <subcellularLocation>
        <location evidence="1">Nucleus</location>
    </subcellularLocation>
</comment>
<evidence type="ECO:0000256" key="7">
    <source>
        <dbReference type="ARBA" id="ARBA00024343"/>
    </source>
</evidence>
<evidence type="ECO:0000256" key="8">
    <source>
        <dbReference type="SAM" id="MobiDB-lite"/>
    </source>
</evidence>
<feature type="region of interest" description="Disordered" evidence="8">
    <location>
        <begin position="116"/>
        <end position="160"/>
    </location>
</feature>
<keyword evidence="4" id="KW-0010">Activator</keyword>
<evidence type="ECO:0000256" key="5">
    <source>
        <dbReference type="ARBA" id="ARBA00023163"/>
    </source>
</evidence>
<dbReference type="PANTHER" id="PTHR31985:SF231">
    <property type="entry name" value="ETHYLENE-RESPONSIVE TRANSCRIPTION FACTOR ERF014"/>
    <property type="match status" value="1"/>
</dbReference>
<evidence type="ECO:0000256" key="2">
    <source>
        <dbReference type="ARBA" id="ARBA00023015"/>
    </source>
</evidence>
<dbReference type="FunFam" id="3.30.730.10:FF:000006">
    <property type="entry name" value="ethylene-responsive transcription factor ERF014-like"/>
    <property type="match status" value="1"/>
</dbReference>
<reference evidence="10" key="1">
    <citation type="journal article" date="2023" name="Nat. Commun.">
        <title>Diploid and tetraploid genomes of Acorus and the evolution of monocots.</title>
        <authorList>
            <person name="Ma L."/>
            <person name="Liu K.W."/>
            <person name="Li Z."/>
            <person name="Hsiao Y.Y."/>
            <person name="Qi Y."/>
            <person name="Fu T."/>
            <person name="Tang G.D."/>
            <person name="Zhang D."/>
            <person name="Sun W.H."/>
            <person name="Liu D.K."/>
            <person name="Li Y."/>
            <person name="Chen G.Z."/>
            <person name="Liu X.D."/>
            <person name="Liao X.Y."/>
            <person name="Jiang Y.T."/>
            <person name="Yu X."/>
            <person name="Hao Y."/>
            <person name="Huang J."/>
            <person name="Zhao X.W."/>
            <person name="Ke S."/>
            <person name="Chen Y.Y."/>
            <person name="Wu W.L."/>
            <person name="Hsu J.L."/>
            <person name="Lin Y.F."/>
            <person name="Huang M.D."/>
            <person name="Li C.Y."/>
            <person name="Huang L."/>
            <person name="Wang Z.W."/>
            <person name="Zhao X."/>
            <person name="Zhong W.Y."/>
            <person name="Peng D.H."/>
            <person name="Ahmad S."/>
            <person name="Lan S."/>
            <person name="Zhang J.S."/>
            <person name="Tsai W.C."/>
            <person name="Van de Peer Y."/>
            <person name="Liu Z.J."/>
        </authorList>
    </citation>
    <scope>NUCLEOTIDE SEQUENCE</scope>
    <source>
        <strain evidence="10">CP</strain>
    </source>
</reference>
<keyword evidence="2" id="KW-0805">Transcription regulation</keyword>
<dbReference type="EMBL" id="JAUJYO010000009">
    <property type="protein sequence ID" value="KAK1308984.1"/>
    <property type="molecule type" value="Genomic_DNA"/>
</dbReference>
<gene>
    <name evidence="10" type="ORF">QJS10_CPA09g00211</name>
</gene>
<dbReference type="Proteomes" id="UP001180020">
    <property type="component" value="Unassembled WGS sequence"/>
</dbReference>
<name>A0AAV9E786_ACOCL</name>
<dbReference type="CDD" id="cd00018">
    <property type="entry name" value="AP2"/>
    <property type="match status" value="1"/>
</dbReference>
<dbReference type="GO" id="GO:0003700">
    <property type="term" value="F:DNA-binding transcription factor activity"/>
    <property type="evidence" value="ECO:0007669"/>
    <property type="project" value="InterPro"/>
</dbReference>